<evidence type="ECO:0000259" key="1">
    <source>
        <dbReference type="Pfam" id="PF00542"/>
    </source>
</evidence>
<dbReference type="Pfam" id="PF00542">
    <property type="entry name" value="Ribosomal_L12"/>
    <property type="match status" value="1"/>
</dbReference>
<evidence type="ECO:0000313" key="3">
    <source>
        <dbReference type="Proteomes" id="UP000658720"/>
    </source>
</evidence>
<keyword evidence="2" id="KW-0689">Ribosomal protein</keyword>
<reference evidence="2 3" key="1">
    <citation type="submission" date="2020-10" db="EMBL/GenBank/DDBJ databases">
        <authorList>
            <person name="Castelo-Branco R."/>
            <person name="Eusebio N."/>
            <person name="Adriana R."/>
            <person name="Vieira A."/>
            <person name="Brugerolle De Fraissinette N."/>
            <person name="Rezende De Castro R."/>
            <person name="Schneider M.P."/>
            <person name="Vasconcelos V."/>
            <person name="Leao P.N."/>
        </authorList>
    </citation>
    <scope>NUCLEOTIDE SEQUENCE [LARGE SCALE GENOMIC DNA]</scope>
    <source>
        <strain evidence="2 3">LEGE 00031</strain>
    </source>
</reference>
<dbReference type="SUPFAM" id="SSF54736">
    <property type="entry name" value="ClpS-like"/>
    <property type="match status" value="1"/>
</dbReference>
<dbReference type="InterPro" id="IPR013823">
    <property type="entry name" value="Ribosomal_bL12_C"/>
</dbReference>
<protein>
    <submittedName>
        <fullName evidence="2">Ribosomal protein L7/L12</fullName>
    </submittedName>
</protein>
<dbReference type="Proteomes" id="UP000658720">
    <property type="component" value="Unassembled WGS sequence"/>
</dbReference>
<gene>
    <name evidence="2" type="ORF">IQ217_13205</name>
</gene>
<dbReference type="GO" id="GO:0005840">
    <property type="term" value="C:ribosome"/>
    <property type="evidence" value="ECO:0007669"/>
    <property type="project" value="UniProtKB-KW"/>
</dbReference>
<accession>A0ABR9VTU0</accession>
<dbReference type="EMBL" id="JADEVV010000039">
    <property type="protein sequence ID" value="MBE9254776.1"/>
    <property type="molecule type" value="Genomic_DNA"/>
</dbReference>
<evidence type="ECO:0000313" key="2">
    <source>
        <dbReference type="EMBL" id="MBE9254776.1"/>
    </source>
</evidence>
<sequence>MDMTVVLILVVLVIIFLLTIFFQGGSPTISKDFTNSRDTIQQLSDGEKKEITALLRQGKKIEAIKICRSLTGCGLKEAKDMMERLERET</sequence>
<proteinExistence type="predicted"/>
<dbReference type="Gene3D" id="3.30.1390.10">
    <property type="match status" value="1"/>
</dbReference>
<name>A0ABR9VTU0_9SYNC</name>
<feature type="domain" description="Large ribosomal subunit protein bL12 C-terminal" evidence="1">
    <location>
        <begin position="58"/>
        <end position="85"/>
    </location>
</feature>
<keyword evidence="2" id="KW-0687">Ribonucleoprotein</keyword>
<dbReference type="InterPro" id="IPR014719">
    <property type="entry name" value="Ribosomal_bL12_C/ClpS-like"/>
</dbReference>
<comment type="caution">
    <text evidence="2">The sequence shown here is derived from an EMBL/GenBank/DDBJ whole genome shotgun (WGS) entry which is preliminary data.</text>
</comment>
<organism evidence="2 3">
    <name type="scientific">Synechocystis salina LEGE 00031</name>
    <dbReference type="NCBI Taxonomy" id="1828736"/>
    <lineage>
        <taxon>Bacteria</taxon>
        <taxon>Bacillati</taxon>
        <taxon>Cyanobacteriota</taxon>
        <taxon>Cyanophyceae</taxon>
        <taxon>Synechococcales</taxon>
        <taxon>Merismopediaceae</taxon>
        <taxon>Synechocystis</taxon>
    </lineage>
</organism>
<keyword evidence="3" id="KW-1185">Reference proteome</keyword>